<evidence type="ECO:0000313" key="3">
    <source>
        <dbReference type="Proteomes" id="UP001162881"/>
    </source>
</evidence>
<proteinExistence type="predicted"/>
<dbReference type="EMBL" id="JALHLF010000002">
    <property type="protein sequence ID" value="MCJ2181337.1"/>
    <property type="molecule type" value="Genomic_DNA"/>
</dbReference>
<dbReference type="RefSeq" id="WP_244016455.1">
    <property type="nucleotide sequence ID" value="NZ_JALHLF010000002.1"/>
</dbReference>
<evidence type="ECO:0008006" key="4">
    <source>
        <dbReference type="Google" id="ProtNLM"/>
    </source>
</evidence>
<sequence length="291" mass="31159">MPASPASSTPPRRHRRALSGLVLAAGTLFLLAGCLFTPGRFNSELVLRADHSFHFHYKGEIIMIPLLEAQKKARARASFTPDPCTDELTGDERPCSADEIARQKAQWTSAQASELTSQRQAEQMLLGGIDPADPEAGPRIAHQLEKRAGWNSVTYTGEGTFDVDFTAQGPLDRDFTFPTFEDFPMANAFVQVLVRKDGSVRVNAPGFGASPQGDGGAGLMGGLSASGDASQASETDAAQRIHGTFTLRTDARILANNTEEGPVPQGTDSVLSWAVSPRAKDAPTALIQRPR</sequence>
<feature type="region of interest" description="Disordered" evidence="1">
    <location>
        <begin position="256"/>
        <end position="275"/>
    </location>
</feature>
<evidence type="ECO:0000313" key="2">
    <source>
        <dbReference type="EMBL" id="MCJ2181337.1"/>
    </source>
</evidence>
<dbReference type="Proteomes" id="UP001162881">
    <property type="component" value="Unassembled WGS sequence"/>
</dbReference>
<evidence type="ECO:0000256" key="1">
    <source>
        <dbReference type="SAM" id="MobiDB-lite"/>
    </source>
</evidence>
<protein>
    <recommendedName>
        <fullName evidence="4">Lipoprotein</fullName>
    </recommendedName>
</protein>
<keyword evidence="3" id="KW-1185">Reference proteome</keyword>
<gene>
    <name evidence="2" type="ORF">MTR62_01245</name>
</gene>
<reference evidence="2" key="1">
    <citation type="submission" date="2022-03" db="EMBL/GenBank/DDBJ databases">
        <title>Identification of a novel bacterium isolated from mangrove sediments.</title>
        <authorList>
            <person name="Pan X."/>
        </authorList>
    </citation>
    <scope>NUCLEOTIDE SEQUENCE</scope>
    <source>
        <strain evidence="2">B1949</strain>
    </source>
</reference>
<comment type="caution">
    <text evidence="2">The sequence shown here is derived from an EMBL/GenBank/DDBJ whole genome shotgun (WGS) entry which is preliminary data.</text>
</comment>
<name>A0ABT0B8G9_9SPHN</name>
<feature type="region of interest" description="Disordered" evidence="1">
    <location>
        <begin position="213"/>
        <end position="237"/>
    </location>
</feature>
<accession>A0ABT0B8G9</accession>
<organism evidence="2 3">
    <name type="scientific">Novosphingobium organovorum</name>
    <dbReference type="NCBI Taxonomy" id="2930092"/>
    <lineage>
        <taxon>Bacteria</taxon>
        <taxon>Pseudomonadati</taxon>
        <taxon>Pseudomonadota</taxon>
        <taxon>Alphaproteobacteria</taxon>
        <taxon>Sphingomonadales</taxon>
        <taxon>Sphingomonadaceae</taxon>
        <taxon>Novosphingobium</taxon>
    </lineage>
</organism>